<dbReference type="InterPro" id="IPR033432">
    <property type="entry name" value="GH94_catalytic"/>
</dbReference>
<name>A0A271IZ00_9BACT</name>
<feature type="domain" description="Glycosyl hydrolase 94 supersandwich" evidence="4">
    <location>
        <begin position="501"/>
        <end position="759"/>
    </location>
</feature>
<organism evidence="6 7">
    <name type="scientific">Rubrivirga marina</name>
    <dbReference type="NCBI Taxonomy" id="1196024"/>
    <lineage>
        <taxon>Bacteria</taxon>
        <taxon>Pseudomonadati</taxon>
        <taxon>Rhodothermota</taxon>
        <taxon>Rhodothermia</taxon>
        <taxon>Rhodothermales</taxon>
        <taxon>Rubricoccaceae</taxon>
        <taxon>Rubrivirga</taxon>
    </lineage>
</organism>
<evidence type="ECO:0000259" key="5">
    <source>
        <dbReference type="Pfam" id="PF17167"/>
    </source>
</evidence>
<feature type="domain" description="Glycosyl hydrolase 94 catalytic" evidence="5">
    <location>
        <begin position="774"/>
        <end position="1197"/>
    </location>
</feature>
<keyword evidence="2" id="KW-0808">Transferase</keyword>
<proteinExistence type="predicted"/>
<dbReference type="InterPro" id="IPR011013">
    <property type="entry name" value="Gal_mutarotase_sf_dom"/>
</dbReference>
<evidence type="ECO:0000256" key="2">
    <source>
        <dbReference type="ARBA" id="ARBA00022679"/>
    </source>
</evidence>
<dbReference type="GO" id="GO:0016757">
    <property type="term" value="F:glycosyltransferase activity"/>
    <property type="evidence" value="ECO:0007669"/>
    <property type="project" value="UniProtKB-KW"/>
</dbReference>
<dbReference type="InterPro" id="IPR010383">
    <property type="entry name" value="Glyco_hydrolase_94_b-supersand"/>
</dbReference>
<dbReference type="SUPFAM" id="SSF48208">
    <property type="entry name" value="Six-hairpin glycosidases"/>
    <property type="match status" value="1"/>
</dbReference>
<dbReference type="Gene3D" id="1.50.10.10">
    <property type="match status" value="1"/>
</dbReference>
<feature type="domain" description="Glycosyl hydrolase 94 supersandwich" evidence="4">
    <location>
        <begin position="18"/>
        <end position="282"/>
    </location>
</feature>
<dbReference type="SMART" id="SM01068">
    <property type="entry name" value="CBM_X"/>
    <property type="match status" value="2"/>
</dbReference>
<dbReference type="Pfam" id="PF06165">
    <property type="entry name" value="GH94_b-supersand"/>
    <property type="match status" value="2"/>
</dbReference>
<dbReference type="EMBL" id="MQWD01000001">
    <property type="protein sequence ID" value="PAP76432.1"/>
    <property type="molecule type" value="Genomic_DNA"/>
</dbReference>
<dbReference type="PANTHER" id="PTHR37469">
    <property type="entry name" value="CELLOBIONIC ACID PHOSPHORYLASE-RELATED"/>
    <property type="match status" value="1"/>
</dbReference>
<gene>
    <name evidence="6" type="ORF">BSZ37_08250</name>
</gene>
<dbReference type="InterPro" id="IPR037824">
    <property type="entry name" value="GH94N_2_NdvB"/>
</dbReference>
<feature type="compositionally biased region" description="Pro residues" evidence="3">
    <location>
        <begin position="447"/>
        <end position="457"/>
    </location>
</feature>
<dbReference type="Pfam" id="PF17167">
    <property type="entry name" value="Glyco_hydro_94"/>
    <property type="match status" value="1"/>
</dbReference>
<evidence type="ECO:0000313" key="7">
    <source>
        <dbReference type="Proteomes" id="UP000216339"/>
    </source>
</evidence>
<evidence type="ECO:0000259" key="4">
    <source>
        <dbReference type="Pfam" id="PF06165"/>
    </source>
</evidence>
<dbReference type="PANTHER" id="PTHR37469:SF2">
    <property type="entry name" value="CELLOBIONIC ACID PHOSPHORYLASE"/>
    <property type="match status" value="1"/>
</dbReference>
<keyword evidence="7" id="KW-1185">Reference proteome</keyword>
<dbReference type="Proteomes" id="UP000216339">
    <property type="component" value="Unassembled WGS sequence"/>
</dbReference>
<dbReference type="GO" id="GO:0030246">
    <property type="term" value="F:carbohydrate binding"/>
    <property type="evidence" value="ECO:0007669"/>
    <property type="project" value="InterPro"/>
</dbReference>
<keyword evidence="1" id="KW-0328">Glycosyltransferase</keyword>
<feature type="region of interest" description="Disordered" evidence="3">
    <location>
        <begin position="440"/>
        <end position="464"/>
    </location>
</feature>
<dbReference type="InterPro" id="IPR052047">
    <property type="entry name" value="GH94_Enzymes"/>
</dbReference>
<comment type="caution">
    <text evidence="6">The sequence shown here is derived from an EMBL/GenBank/DDBJ whole genome shotgun (WGS) entry which is preliminary data.</text>
</comment>
<dbReference type="SUPFAM" id="SSF74650">
    <property type="entry name" value="Galactose mutarotase-like"/>
    <property type="match status" value="2"/>
</dbReference>
<evidence type="ECO:0008006" key="8">
    <source>
        <dbReference type="Google" id="ProtNLM"/>
    </source>
</evidence>
<dbReference type="GO" id="GO:0005975">
    <property type="term" value="P:carbohydrate metabolic process"/>
    <property type="evidence" value="ECO:0007669"/>
    <property type="project" value="InterPro"/>
</dbReference>
<evidence type="ECO:0000313" key="6">
    <source>
        <dbReference type="EMBL" id="PAP76432.1"/>
    </source>
</evidence>
<dbReference type="InterPro" id="IPR037018">
    <property type="entry name" value="GH65_N"/>
</dbReference>
<evidence type="ECO:0000256" key="1">
    <source>
        <dbReference type="ARBA" id="ARBA00022676"/>
    </source>
</evidence>
<dbReference type="RefSeq" id="WP_095510089.1">
    <property type="nucleotide sequence ID" value="NZ_MQWD01000001.1"/>
</dbReference>
<evidence type="ECO:0000256" key="3">
    <source>
        <dbReference type="SAM" id="MobiDB-lite"/>
    </source>
</evidence>
<dbReference type="AlphaFoldDB" id="A0A271IZ00"/>
<dbReference type="InterPro" id="IPR008928">
    <property type="entry name" value="6-hairpin_glycosidase_sf"/>
</dbReference>
<dbReference type="CDD" id="cd11756">
    <property type="entry name" value="GH94N_ChvB_NdvB_1_like"/>
    <property type="match status" value="1"/>
</dbReference>
<dbReference type="InterPro" id="IPR012341">
    <property type="entry name" value="6hp_glycosidase-like_sf"/>
</dbReference>
<accession>A0A271IZ00</accession>
<reference evidence="6 7" key="1">
    <citation type="submission" date="2016-11" db="EMBL/GenBank/DDBJ databases">
        <title>Study of marine rhodopsin-containing bacteria.</title>
        <authorList>
            <person name="Yoshizawa S."/>
            <person name="Kumagai Y."/>
            <person name="Kogure K."/>
        </authorList>
    </citation>
    <scope>NUCLEOTIDE SEQUENCE [LARGE SCALE GENOMIC DNA]</scope>
    <source>
        <strain evidence="6 7">SAORIC-28</strain>
    </source>
</reference>
<dbReference type="Gene3D" id="2.70.98.40">
    <property type="entry name" value="Glycoside hydrolase, family 65, N-terminal domain"/>
    <property type="match status" value="2"/>
</dbReference>
<sequence length="1277" mass="135454">MELATSTTVSPADFGRAVPPTRLLSSGPLSAAVTAGGTGVVWYEDAEGAVDLTRWRADRVEDADGVFVFFRDLDSGRVWSAGWQPLGAGGTAYEARFGPGTVEIVREDGGVETRLCLAAAGGAFVGRVTLRALDGRARRIEMTTFAEIVLHHRGADAAHPAFSKLFVQTEKVEDRPALVAKRRPRTPEDPPVWLSHWLDGAAEAVSWETDRFAFVGRGHTRRDPAALAEAGRLGGTVGAVLDPVVALRTVVDVPADVPAGEPATRAFGLAGGRSCDAVLDTAATLADLDAVAAAIRSAADSAETTRQQAGVDEATAEAAQALVGPLLFGDPGLRAPAETIAAVEPGADPGALALGGTGRRVVIRVRTDRGVAAARRLAEARATWARLGLDVEVLALCDADVLPEVVGIAGVRPVAVDAWSEADRALAAARAHVWADDAFPAPTAAPATPPTSAPRPDVPAGDLALDPSALREWNGIGGFSPDGTEYVMHLRPDSHGRLALPPLPWTNVIANEWGGSFVSEVGSASSWSANSRENRVSPWSNDPVEDPHTEALYVQDEAAGTLWSPTGGPVSANAPVEVRHGFGYSTWRTSVEGIEQHTTQSIAPDASARLTVVRLTNTSDETRRLAVAASARVVLGALASESDRMVVTERDGDTVFARNAVRGEFSERVAVACAVAPEGAEVSLTADRAAFLGRYGSPAAPRALVEGGPLDGALGAGLDPLVAHRVALDLAPGETKAIAFVLGEADTRAAAEALAARFARLGAVTEAVEATTQFWAETTGALQIETPEPALDLMANGWLLYQNLSCRLWGRTAFYQSGGAYGYRDQLQDTSALVYARPDLTRAQILRNAAHQFEEGDVLHWWHPPLSKGIRTRFADDLLWLPLLASSYAATTGDDGVFDEDVRFLTAPLLKDGQDEVFLQPTEAGTGSVYEHAARAIDRSLAVGAHGLPLMGVGDWNDGMNRVGREGRGESVWMGFFLAATLDAFLPHVEARGDQERADRYRRHRAHLQAALNDAGWDGGWYRRAFYDNGAVMGSKESDECQIDALAQAWAVLSGVAPEGRAEQALDAMEERLVDEDAGILRLLDPPFDTTPNDPGYIKGYVPGVRENGGQYTHAALWAVRALAEAGRCERAAPLLAMLSPVRHGDSPEAVATYQAEPYVIAADVYGVAPHVGRGGWTWYTGSAGWMLRVAVESILGFGIERGEAITLRPCVPESWPGFSLRYRLPDGSGTVYTIRAERGPEAGLVVDGEPAPSASGLWRVPLVRDGAEHEVVLTLA</sequence>
<protein>
    <recommendedName>
        <fullName evidence="8">Glycosyl transferase</fullName>
    </recommendedName>
</protein>
<dbReference type="OrthoDB" id="9769991at2"/>
<dbReference type="Gene3D" id="2.60.420.10">
    <property type="entry name" value="Maltose phosphorylase, domain 3"/>
    <property type="match status" value="1"/>
</dbReference>